<dbReference type="Gene3D" id="2.30.140.10">
    <property type="entry name" value="Spermidine synthase, tetramerisation domain"/>
    <property type="match status" value="1"/>
</dbReference>
<evidence type="ECO:0000256" key="5">
    <source>
        <dbReference type="PROSITE-ProRule" id="PRU00354"/>
    </source>
</evidence>
<dbReference type="RefSeq" id="WP_134112262.1">
    <property type="nucleotide sequence ID" value="NZ_SOBG01000001.1"/>
</dbReference>
<dbReference type="GO" id="GO:0005829">
    <property type="term" value="C:cytosol"/>
    <property type="evidence" value="ECO:0007669"/>
    <property type="project" value="TreeGrafter"/>
</dbReference>
<feature type="binding site" evidence="4">
    <location>
        <position position="31"/>
    </location>
    <ligand>
        <name>S-methyl-5'-thioadenosine</name>
        <dbReference type="ChEBI" id="CHEBI:17509"/>
    </ligand>
</feature>
<feature type="binding site" evidence="4">
    <location>
        <position position="162"/>
    </location>
    <ligand>
        <name>S-methyl-5'-thioadenosine</name>
        <dbReference type="ChEBI" id="CHEBI:17509"/>
    </ligand>
</feature>
<comment type="pathway">
    <text evidence="4">Amine and polyamine biosynthesis; spermidine biosynthesis; spermidine from putrescine: step 1/1.</text>
</comment>
<dbReference type="InterPro" id="IPR037163">
    <property type="entry name" value="Spermidine_synt_N_sf"/>
</dbReference>
<comment type="subunit">
    <text evidence="4">Homodimer or homotetramer.</text>
</comment>
<accession>A0AA46E0K1</accession>
<feature type="binding site" evidence="4">
    <location>
        <begin position="155"/>
        <end position="158"/>
    </location>
    <ligand>
        <name>spermidine</name>
        <dbReference type="ChEBI" id="CHEBI:57834"/>
    </ligand>
</feature>
<dbReference type="PROSITE" id="PS51006">
    <property type="entry name" value="PABS_2"/>
    <property type="match status" value="1"/>
</dbReference>
<proteinExistence type="inferred from homology"/>
<keyword evidence="10" id="KW-1185">Reference proteome</keyword>
<dbReference type="HAMAP" id="MF_00198">
    <property type="entry name" value="Spermidine_synth"/>
    <property type="match status" value="1"/>
</dbReference>
<comment type="catalytic activity">
    <reaction evidence="4 7">
        <text>S-adenosyl 3-(methylsulfanyl)propylamine + putrescine = S-methyl-5'-thioadenosine + spermidine + H(+)</text>
        <dbReference type="Rhea" id="RHEA:12721"/>
        <dbReference type="ChEBI" id="CHEBI:15378"/>
        <dbReference type="ChEBI" id="CHEBI:17509"/>
        <dbReference type="ChEBI" id="CHEBI:57443"/>
        <dbReference type="ChEBI" id="CHEBI:57834"/>
        <dbReference type="ChEBI" id="CHEBI:326268"/>
        <dbReference type="EC" id="2.5.1.16"/>
    </reaction>
</comment>
<sequence length="284" mass="33103">MELWFTENHSEGARFSIKIKEHIHSEKSKFQQIDFFDSYEFGRFFTLDGYVMVTEKDEFIYHDMIAHAPMATNPNIKNVLIIGGGDGGSVRELTRYSSIEKIDMVEIDERVVRCCQKYLPITASKLEDRRVNLYFEDGVKFVENKENIYDLIIVDSTDPIGPGEGLFTTEFYKNCYKALTNNGILINQNESPYYPFNAREMKRSHKKIKSIFPLSKIYQFHMPTYGSGHWLFGFASKGIDPIKDFKPKEWLKLGLKTKYYNIDIHKGAFALPTYVQEMLKNLED</sequence>
<keyword evidence="2 4" id="KW-0808">Transferase</keyword>
<dbReference type="Proteomes" id="UP000294678">
    <property type="component" value="Unassembled WGS sequence"/>
</dbReference>
<feature type="binding site" evidence="4">
    <location>
        <position position="106"/>
    </location>
    <ligand>
        <name>S-methyl-5'-thioadenosine</name>
        <dbReference type="ChEBI" id="CHEBI:17509"/>
    </ligand>
</feature>
<feature type="domain" description="PABS" evidence="8">
    <location>
        <begin position="2"/>
        <end position="237"/>
    </location>
</feature>
<comment type="caution">
    <text evidence="9">The sequence shown here is derived from an EMBL/GenBank/DDBJ whole genome shotgun (WGS) entry which is preliminary data.</text>
</comment>
<dbReference type="NCBIfam" id="TIGR00417">
    <property type="entry name" value="speE"/>
    <property type="match status" value="1"/>
</dbReference>
<dbReference type="Pfam" id="PF17284">
    <property type="entry name" value="Spermine_synt_N"/>
    <property type="match status" value="1"/>
</dbReference>
<dbReference type="Gene3D" id="3.40.50.150">
    <property type="entry name" value="Vaccinia Virus protein VP39"/>
    <property type="match status" value="1"/>
</dbReference>
<keyword evidence="4 7" id="KW-0745">Spermidine biosynthesis</keyword>
<organism evidence="9 10">
    <name type="scientific">Hypnocyclicus thermotrophus</name>
    <dbReference type="NCBI Taxonomy" id="1627895"/>
    <lineage>
        <taxon>Bacteria</taxon>
        <taxon>Fusobacteriati</taxon>
        <taxon>Fusobacteriota</taxon>
        <taxon>Fusobacteriia</taxon>
        <taxon>Fusobacteriales</taxon>
        <taxon>Fusobacteriaceae</taxon>
        <taxon>Hypnocyclicus</taxon>
    </lineage>
</organism>
<comment type="function">
    <text evidence="4">Catalyzes the irreversible transfer of a propylamine group from the amino donor S-adenosylmethioninamine (decarboxy-AdoMet) to putrescine (1,4-diaminobutane) to yield spermidine.</text>
</comment>
<dbReference type="Pfam" id="PF01564">
    <property type="entry name" value="Spermine_synth"/>
    <property type="match status" value="1"/>
</dbReference>
<dbReference type="InterPro" id="IPR029063">
    <property type="entry name" value="SAM-dependent_MTases_sf"/>
</dbReference>
<gene>
    <name evidence="4" type="primary">speE</name>
    <name evidence="9" type="ORF">EV215_0356</name>
</gene>
<feature type="binding site" evidence="4">
    <location>
        <begin position="137"/>
        <end position="138"/>
    </location>
    <ligand>
        <name>S-methyl-5'-thioadenosine</name>
        <dbReference type="ChEBI" id="CHEBI:17509"/>
    </ligand>
</feature>
<evidence type="ECO:0000313" key="9">
    <source>
        <dbReference type="EMBL" id="TDT72546.1"/>
    </source>
</evidence>
<evidence type="ECO:0000256" key="7">
    <source>
        <dbReference type="RuleBase" id="RU003837"/>
    </source>
</evidence>
<dbReference type="EC" id="2.5.1.16" evidence="4"/>
<evidence type="ECO:0000256" key="4">
    <source>
        <dbReference type="HAMAP-Rule" id="MF_00198"/>
    </source>
</evidence>
<evidence type="ECO:0000256" key="2">
    <source>
        <dbReference type="ARBA" id="ARBA00022679"/>
    </source>
</evidence>
<evidence type="ECO:0000256" key="6">
    <source>
        <dbReference type="RuleBase" id="RU003836"/>
    </source>
</evidence>
<dbReference type="GO" id="GO:0004766">
    <property type="term" value="F:spermidine synthase activity"/>
    <property type="evidence" value="ECO:0007669"/>
    <property type="project" value="UniProtKB-UniRule"/>
</dbReference>
<keyword evidence="3 4" id="KW-0620">Polyamine biosynthesis</keyword>
<dbReference type="CDD" id="cd02440">
    <property type="entry name" value="AdoMet_MTases"/>
    <property type="match status" value="1"/>
</dbReference>
<evidence type="ECO:0000313" key="10">
    <source>
        <dbReference type="Proteomes" id="UP000294678"/>
    </source>
</evidence>
<dbReference type="PROSITE" id="PS01330">
    <property type="entry name" value="PABS_1"/>
    <property type="match status" value="1"/>
</dbReference>
<dbReference type="EMBL" id="SOBG01000001">
    <property type="protein sequence ID" value="TDT72546.1"/>
    <property type="molecule type" value="Genomic_DNA"/>
</dbReference>
<reference evidence="9 10" key="1">
    <citation type="submission" date="2019-03" db="EMBL/GenBank/DDBJ databases">
        <title>Genomic Encyclopedia of Type Strains, Phase IV (KMG-IV): sequencing the most valuable type-strain genomes for metagenomic binning, comparative biology and taxonomic classification.</title>
        <authorList>
            <person name="Goeker M."/>
        </authorList>
    </citation>
    <scope>NUCLEOTIDE SEQUENCE [LARGE SCALE GENOMIC DNA]</scope>
    <source>
        <strain evidence="9 10">DSM 100055</strain>
    </source>
</reference>
<feature type="binding site" evidence="4">
    <location>
        <position position="62"/>
    </location>
    <ligand>
        <name>spermidine</name>
        <dbReference type="ChEBI" id="CHEBI:57834"/>
    </ligand>
</feature>
<dbReference type="InterPro" id="IPR001045">
    <property type="entry name" value="Spermi_synthase"/>
</dbReference>
<dbReference type="InterPro" id="IPR030373">
    <property type="entry name" value="PABS_CS"/>
</dbReference>
<feature type="binding site" evidence="4">
    <location>
        <position position="86"/>
    </location>
    <ligand>
        <name>spermidine</name>
        <dbReference type="ChEBI" id="CHEBI:57834"/>
    </ligand>
</feature>
<dbReference type="PANTHER" id="PTHR11558:SF11">
    <property type="entry name" value="SPERMIDINE SYNTHASE"/>
    <property type="match status" value="1"/>
</dbReference>
<dbReference type="InterPro" id="IPR030374">
    <property type="entry name" value="PABS"/>
</dbReference>
<protein>
    <recommendedName>
        <fullName evidence="4">Polyamine aminopropyltransferase</fullName>
    </recommendedName>
    <alternativeName>
        <fullName evidence="4">Putrescine aminopropyltransferase</fullName>
        <shortName evidence="4">PAPT</shortName>
    </alternativeName>
    <alternativeName>
        <fullName evidence="4">Spermidine synthase</fullName>
        <shortName evidence="4">SPDS</shortName>
        <shortName evidence="4">SPDSY</shortName>
        <ecNumber evidence="4">2.5.1.16</ecNumber>
    </alternativeName>
</protein>
<evidence type="ECO:0000256" key="3">
    <source>
        <dbReference type="ARBA" id="ARBA00023115"/>
    </source>
</evidence>
<dbReference type="PANTHER" id="PTHR11558">
    <property type="entry name" value="SPERMIDINE/SPERMINE SYNTHASE"/>
    <property type="match status" value="1"/>
</dbReference>
<comment type="similarity">
    <text evidence="1 4 6">Belongs to the spermidine/spermine synthase family.</text>
</comment>
<dbReference type="AlphaFoldDB" id="A0AA46E0K1"/>
<dbReference type="GO" id="GO:0008295">
    <property type="term" value="P:spermidine biosynthetic process"/>
    <property type="evidence" value="ECO:0007669"/>
    <property type="project" value="UniProtKB-UniRule"/>
</dbReference>
<evidence type="ECO:0000256" key="1">
    <source>
        <dbReference type="ARBA" id="ARBA00007867"/>
    </source>
</evidence>
<dbReference type="SUPFAM" id="SSF53335">
    <property type="entry name" value="S-adenosyl-L-methionine-dependent methyltransferases"/>
    <property type="match status" value="1"/>
</dbReference>
<dbReference type="InterPro" id="IPR035246">
    <property type="entry name" value="Spermidine_synt_N"/>
</dbReference>
<dbReference type="NCBIfam" id="NF002010">
    <property type="entry name" value="PRK00811.1"/>
    <property type="match status" value="1"/>
</dbReference>
<name>A0AA46E0K1_9FUSO</name>
<evidence type="ECO:0000259" key="8">
    <source>
        <dbReference type="PROSITE" id="PS51006"/>
    </source>
</evidence>
<feature type="active site" description="Proton acceptor" evidence="4 5">
    <location>
        <position position="155"/>
    </location>
</feature>